<proteinExistence type="predicted"/>
<feature type="compositionally biased region" description="Low complexity" evidence="2">
    <location>
        <begin position="275"/>
        <end position="284"/>
    </location>
</feature>
<evidence type="ECO:0000313" key="5">
    <source>
        <dbReference type="EMBL" id="SMC96771.1"/>
    </source>
</evidence>
<dbReference type="EMBL" id="FWYD01000014">
    <property type="protein sequence ID" value="SMC96771.1"/>
    <property type="molecule type" value="Genomic_DNA"/>
</dbReference>
<dbReference type="STRING" id="1387277.SAMN06295998_11440"/>
<accession>A0A1W2DGX8</accession>
<dbReference type="CDD" id="cd07185">
    <property type="entry name" value="OmpA_C-like"/>
    <property type="match status" value="1"/>
</dbReference>
<sequence>MRHGIFRSTTALAVVASLATPAPILAQTPDLASMSSSDITQEIIRCRLEEAARAGQGATEDPFCVAYEDGSVAQQIGEQFAEFDAAARKVTAQQLGADVDAQLFADGDAASASAEDGAAADQAQAEAPDEAEAQAEVETDAEPQADAEAVPSPEAEETADAEPTAEAVTPVEDEGETSAEGAEPTPDAPAQDVPSDAENAAQDPTSDAATAEAEAAGQAQAAETQPAGDEASQADDLAKALADQEAAGQAATNEQTEAPADEDGGTDGNSDEQPAGDAAAVTDDAATDADTSDAASADQTATEEQPAEDQATEEQAAEEQAPQAEDPEPMDSQQQADALAEDLAQGTESMAAAAGQDDGEAEVTEETVTEETARSSSEEFDTNVTGEQEKREKDDDDKSGLSNFERAALLGLGAVAIGSLLGEGEKVVSNSGDRLVVEDQGQYRIIKNDDALLRRPGSDVKTYRYSDGSTRNVVTRENGATVETVRAADGRVLRRTRTLQDGTEVVLFDDTQQSEQVQISELPQATERRSFNAGEVQADDLARALAQAQNEGVNRTFSLAQIRNIDAVRDLVPEITVNTINFETNSAVIRPDEAEELAALGNAMRDMIEKNPREVFLIEGHTDATGAANYNLALSDRRAETVALALTEYFDVPPENMVVQGYGESDLVIRTAAAERANRRAAVRRITPLLASN</sequence>
<feature type="compositionally biased region" description="Acidic residues" evidence="2">
    <location>
        <begin position="305"/>
        <end position="317"/>
    </location>
</feature>
<dbReference type="SUPFAM" id="SSF103088">
    <property type="entry name" value="OmpA-like"/>
    <property type="match status" value="1"/>
</dbReference>
<feature type="signal peptide" evidence="3">
    <location>
        <begin position="1"/>
        <end position="26"/>
    </location>
</feature>
<feature type="compositionally biased region" description="Low complexity" evidence="2">
    <location>
        <begin position="161"/>
        <end position="170"/>
    </location>
</feature>
<dbReference type="InterPro" id="IPR006665">
    <property type="entry name" value="OmpA-like"/>
</dbReference>
<feature type="compositionally biased region" description="Acidic residues" evidence="2">
    <location>
        <begin position="357"/>
        <end position="369"/>
    </location>
</feature>
<evidence type="ECO:0000256" key="2">
    <source>
        <dbReference type="SAM" id="MobiDB-lite"/>
    </source>
</evidence>
<gene>
    <name evidence="5" type="ORF">SAMN06295998_11440</name>
</gene>
<protein>
    <submittedName>
        <fullName evidence="5">Outer membrane protein OmpA</fullName>
    </submittedName>
</protein>
<dbReference type="Pfam" id="PF00691">
    <property type="entry name" value="OmpA"/>
    <property type="match status" value="1"/>
</dbReference>
<feature type="domain" description="OmpA-like" evidence="4">
    <location>
        <begin position="569"/>
        <end position="693"/>
    </location>
</feature>
<evidence type="ECO:0000256" key="3">
    <source>
        <dbReference type="SAM" id="SignalP"/>
    </source>
</evidence>
<keyword evidence="3" id="KW-0732">Signal</keyword>
<reference evidence="5 6" key="1">
    <citation type="submission" date="2017-04" db="EMBL/GenBank/DDBJ databases">
        <authorList>
            <person name="Afonso C.L."/>
            <person name="Miller P.J."/>
            <person name="Scott M.A."/>
            <person name="Spackman E."/>
            <person name="Goraichik I."/>
            <person name="Dimitrov K.M."/>
            <person name="Suarez D.L."/>
            <person name="Swayne D.E."/>
        </authorList>
    </citation>
    <scope>NUCLEOTIDE SEQUENCE [LARGE SCALE GENOMIC DNA]</scope>
    <source>
        <strain evidence="5 6">CGMCC 1.12644</strain>
    </source>
</reference>
<dbReference type="Proteomes" id="UP000192330">
    <property type="component" value="Unassembled WGS sequence"/>
</dbReference>
<feature type="compositionally biased region" description="Low complexity" evidence="2">
    <location>
        <begin position="292"/>
        <end position="304"/>
    </location>
</feature>
<dbReference type="Gene3D" id="3.30.1330.60">
    <property type="entry name" value="OmpA-like domain"/>
    <property type="match status" value="1"/>
</dbReference>
<feature type="compositionally biased region" description="Acidic residues" evidence="2">
    <location>
        <begin position="127"/>
        <end position="145"/>
    </location>
</feature>
<feature type="compositionally biased region" description="Low complexity" evidence="2">
    <location>
        <begin position="239"/>
        <end position="251"/>
    </location>
</feature>
<evidence type="ECO:0000313" key="6">
    <source>
        <dbReference type="Proteomes" id="UP000192330"/>
    </source>
</evidence>
<name>A0A1W2DGX8_9RHOB</name>
<feature type="compositionally biased region" description="Low complexity" evidence="2">
    <location>
        <begin position="110"/>
        <end position="126"/>
    </location>
</feature>
<keyword evidence="6" id="KW-1185">Reference proteome</keyword>
<dbReference type="InterPro" id="IPR036737">
    <property type="entry name" value="OmpA-like_sf"/>
</dbReference>
<feature type="compositionally biased region" description="Low complexity" evidence="2">
    <location>
        <begin position="333"/>
        <end position="356"/>
    </location>
</feature>
<keyword evidence="1" id="KW-0472">Membrane</keyword>
<feature type="region of interest" description="Disordered" evidence="2">
    <location>
        <begin position="110"/>
        <end position="400"/>
    </location>
</feature>
<dbReference type="PROSITE" id="PS51123">
    <property type="entry name" value="OMPA_2"/>
    <property type="match status" value="1"/>
</dbReference>
<dbReference type="InterPro" id="IPR050330">
    <property type="entry name" value="Bact_OuterMem_StrucFunc"/>
</dbReference>
<dbReference type="OrthoDB" id="9792021at2"/>
<feature type="compositionally biased region" description="Low complexity" evidence="2">
    <location>
        <begin position="208"/>
        <end position="228"/>
    </location>
</feature>
<evidence type="ECO:0000256" key="1">
    <source>
        <dbReference type="PROSITE-ProRule" id="PRU00473"/>
    </source>
</evidence>
<feature type="compositionally biased region" description="Basic and acidic residues" evidence="2">
    <location>
        <begin position="387"/>
        <end position="399"/>
    </location>
</feature>
<dbReference type="PANTHER" id="PTHR30329">
    <property type="entry name" value="STATOR ELEMENT OF FLAGELLAR MOTOR COMPLEX"/>
    <property type="match status" value="1"/>
</dbReference>
<dbReference type="PANTHER" id="PTHR30329:SF21">
    <property type="entry name" value="LIPOPROTEIN YIAD-RELATED"/>
    <property type="match status" value="1"/>
</dbReference>
<organism evidence="5 6">
    <name type="scientific">Primorskyibacter flagellatus</name>
    <dbReference type="NCBI Taxonomy" id="1387277"/>
    <lineage>
        <taxon>Bacteria</taxon>
        <taxon>Pseudomonadati</taxon>
        <taxon>Pseudomonadota</taxon>
        <taxon>Alphaproteobacteria</taxon>
        <taxon>Rhodobacterales</taxon>
        <taxon>Roseobacteraceae</taxon>
        <taxon>Primorskyibacter</taxon>
    </lineage>
</organism>
<feature type="chain" id="PRO_5012303415" evidence="3">
    <location>
        <begin position="27"/>
        <end position="693"/>
    </location>
</feature>
<dbReference type="RefSeq" id="WP_084353779.1">
    <property type="nucleotide sequence ID" value="NZ_FWYD01000014.1"/>
</dbReference>
<dbReference type="GO" id="GO:0016020">
    <property type="term" value="C:membrane"/>
    <property type="evidence" value="ECO:0007669"/>
    <property type="project" value="UniProtKB-UniRule"/>
</dbReference>
<dbReference type="AlphaFoldDB" id="A0A1W2DGX8"/>
<evidence type="ECO:0000259" key="4">
    <source>
        <dbReference type="PROSITE" id="PS51123"/>
    </source>
</evidence>